<sequence length="3182" mass="328937">MANEDKLRDYLKRVMADLHDTRRRLSEAQSQELEPVAIVAMSCRLPGGVRNPDDLWELLSQGRDAVAPFPADRGWDVERLYHPDPDHPGTSYAREGGFIDGAGDFDSAFFGISPREALTMDPQQRLLLETSWEAVEAAGIDPASLRGSRTGVFVGTNGQDYGTLLMMSPDGDEGHSMTGGAAAVASGRVSYTLGLEGPAVSIDTACSSSLVALHLAVQALRAGECDLALAGGVTVMATPGLYIGSSRQRALSPDGRCKSFAAAADGAGFSEGVGWLLVERLSDARRHGHQVLAVVRGSAVNQDGASNGLTAPNGPAQQRVISQALASARLSTADVDVVEAHGTGTTLGDPIEAQALLATYGQDRGDAAPLLLGSVKSNIGHAQAAAGVAGVIKMVLAMRHGVVPATLHVDAPSPHIDWSAGAVELATEATPWPQTGRARRSAVSSFGISGTNAHVILEQPGEPADAPAGARAPGLVDADVTVWPVSARSKAALAGQAARLAAHVREHGDLAPAAVGWSLATTRSTFDQRASAVGSSLEELLSGLEALSAGVPAGTVVSGVAASPGAGPVFVFPGQGAQSARMAAGLVGRAPVFDAKLAECQRALAPHLDVDLVSVLTGDDESWLERVEVVQPVLWAVGIALAAVWEHVGVSPQAVVGHSQGEIGAACVAGILSLEDAAKTVALRSRALAVLRGTGAMASVDLSADAVAERLPAFPGVGVAAVNGPATVVVSGPPQPVADLVDACQADGIRARLIPVDYASHSAAVQDVAERLRADLADVTPQSGRVRLVSTLTGDWVDPATMTADYWYDNLRQTVQFDAAVRVAIAAGHTTFIEISPHPVLTMPVTAILDDAGVTGYTLGSLRRGDDDPTRLLTNLATAHAIGLPVDLTKVLAEAEVVPLPTYAFDHHRYWPAPPLFLSQGEAAPDIDRWRYRITWPALPDLPLTWLAGTWLVPLPAGTADDPLVAGVLGALGNFGADVVPVEVDATADAATLADGLRAALPADGPAAVLSLLGLDGRAHPDHPATTLGVTGTVALVQALGTLGVEAPLWCATRGAVAVAADDQPPHPTAAAVWGLGRAVALEHPGRWGGLIDLPDSLDAHAGALLCAALGDTGGEDQLAVRDSGVYARRLTRITDPEPTTPGDPASSEAAGGPDAAVSDEPTPHATDESTDGGWRMRGTVLITGGTGGLGGHLARWAARHGAAHLLLASRRGPDAPGVAELEAELTDLGVRVTVAACDVTDRAQLATLLAAAPADAPLSAVLHTAAVLDDGIVDTATPLRLHTVAAPKCVAADHLDELTRDLDLDAFVLFSSVAGTTGNAGQGAYGAANAYLDALAERRRAQGRPALSVAWGAWSGAGLPADNERAQQRLRRGGMVGMDPDLAVEALARALRRGETTTLIADIDWARFAPAFTLVRPSPLIGDLPEVVEAARPAAAPDAEEEADAPSGALARRLAGLSRADRAEALLELVRQCAATALGYGSADDVPATRPFRDLGLDSLTAVDMRNFLATATDLRLPATLAFDYPNPTALAAHLAELLTGVDPEPAASAPAAAPVDDEPIAIVAMSCRLPGGADNPEQLWQLLAAGGDAIGEFPTDRGWDLDRLFDSDPENEGTSYAREGGFVTGVADFDPVFFGISPREALAMDPQQRLLLEASWEAIERAGIDPQALRGTPTGVFVGTNYQDYRNLMFSAEGAEGHLMTGNAGSVLSGRVSYTLGLEGPAVSVDTACSSSLVALHWACQALRQAECSMALVGGVTVMSTPGVFVGFSRQRGLAPDSRVKAFASAADGTSWGEGLGVLLVERLSDARRNGHPVLAVIRGSAVNQDGASNGLTAPNGPSQQRVIRQALANARLTPADVDAVEAHGTGTKLGDPIEAQALLATYGRERPADQPLWLGSIKSNIGHTQAAAGVAGIIKMVLALRYGFLPATLHVDEPTDQVDWSVGAVELLTEGRPWPVTGHPRRAAVSSFGISGTNAHTILEQAPDEPAPVTPAGDPGRLPVVPVLLSARTPAALAAQAGPWADQLTGPEAPPMVDVGWSSAVSRADLDHRAVVLAADRIALRTGLRALATGDDSPLLVTGAVAPRPKVAYLFSGQGAQRAGMGRELAEAFPVFAAALDEVCAACDPHLPGPLRPVLFAEPGTADAALLDRTEYTQPALFAVEVALFRLLAAWGLRPDAVAGHSIGEFAAAHAAGMLSLADAAALVAARGRLMQALPDGGAMLAVAAAEADVLASLGDRADRVSVAAVNGPAAVVLSGAGDAVEELAAEWAARGVRVRRLTVSHAFHSPLMDPVLADLAAVAGRLDWRAPTVPMVSTVTGAPVGADELADPAYWARHARDAVRFADAVAALREQGTTAYVEIGPDGVLTALTQAVLAEGAPAGGRAPLVAPTLRRDRPEPAALLRAVAALHTHGVSPDWPTLYAGTGAQRVDLPTYVFDRQRYWPEPPPWATAVPAAEDADDTEVERRFWAAVDAEDLDSLARELDVDRDQPFGAVLPALSAWRRRGRERSLVDASRYRAVWEPLAATPEPQEPGHWLVLLPADRVDDPVLDSCTWTLGTDVTTVGVDLTADPDELGGQLADVLGEALDAAEGTLSVLSFLGLDDAGHAEHPALPRGLAATVQLLQELADRDAAARLWCVTQGAVGTGAGDAPANPRQATLWGLGRVAALEQPARWGGLVDLPATIDSWAAMRLGNVLTGGVAEDQLAVRESDVLVRRLAPAVTTGEPEPWQPRGTVLITGGTGALGGHVARWVAAAGAQRVVLTSRRGTDTPGATELLAELTALGVDCRVARCDAADRAGMTDLIADLRRDGPPLRAVVHAAGVSEVVPLTDTTLEDLAYVIAPKLVGAELLDELLDGVELDAFVLFSSIAAVWGSGGQGAYAAGNAHLDALAEARRGRGLPATSVAWGPWTESGMFSDGAPEQLRRRGLRVMPPGVALAGLRHALAAGDTCVTVADVDWATFHPLFTALRPSPLLADLPAVHALTAAPAAAPDPAAPAGRDLLAGLRSLPGQERRAALLEMVRVDAAKVLGHSSADAIETDRGFLDLGFDSLTAVELRNLLTAATGHDLPTTVVFDYPTPAGLADHLHEELFGAEAGPDADGPVGSAAGGSGDEEQVRRVLAAIPLVQLRQAGLLDQLLQLAHTVTGPATAAAPAAPEAQIRELDVAGLVRMALEGTDS</sequence>
<dbReference type="PROSITE" id="PS52004">
    <property type="entry name" value="KS3_2"/>
    <property type="match status" value="2"/>
</dbReference>
<dbReference type="InterPro" id="IPR032821">
    <property type="entry name" value="PKS_assoc"/>
</dbReference>
<dbReference type="FunFam" id="3.40.47.10:FF:000019">
    <property type="entry name" value="Polyketide synthase type I"/>
    <property type="match status" value="2"/>
</dbReference>
<dbReference type="CDD" id="cd00833">
    <property type="entry name" value="PKS"/>
    <property type="match status" value="2"/>
</dbReference>
<dbReference type="PROSITE" id="PS50075">
    <property type="entry name" value="CARRIER"/>
    <property type="match status" value="2"/>
</dbReference>
<evidence type="ECO:0000256" key="3">
    <source>
        <dbReference type="ARBA" id="ARBA00022553"/>
    </source>
</evidence>
<dbReference type="Pfam" id="PF00109">
    <property type="entry name" value="ketoacyl-synt"/>
    <property type="match status" value="2"/>
</dbReference>
<dbReference type="Pfam" id="PF02801">
    <property type="entry name" value="Ketoacyl-synt_C"/>
    <property type="match status" value="2"/>
</dbReference>
<dbReference type="SUPFAM" id="SSF55048">
    <property type="entry name" value="Probable ACP-binding domain of malonyl-CoA ACP transacylase"/>
    <property type="match status" value="2"/>
</dbReference>
<dbReference type="InterPro" id="IPR041618">
    <property type="entry name" value="PKS_DE"/>
</dbReference>
<keyword evidence="6" id="KW-0511">Multifunctional enzyme</keyword>
<evidence type="ECO:0000256" key="7">
    <source>
        <dbReference type="ARBA" id="ARBA00023315"/>
    </source>
</evidence>
<dbReference type="InterPro" id="IPR036299">
    <property type="entry name" value="Polyketide_synth_docking_sf"/>
</dbReference>
<reference evidence="11 12" key="1">
    <citation type="submission" date="2016-06" db="EMBL/GenBank/DDBJ databases">
        <authorList>
            <person name="Kjaerup R.B."/>
            <person name="Dalgaard T.S."/>
            <person name="Juul-Madsen H.R."/>
        </authorList>
    </citation>
    <scope>NUCLEOTIDE SEQUENCE [LARGE SCALE GENOMIC DNA]</scope>
    <source>
        <strain evidence="11 12">DSM 45626</strain>
    </source>
</reference>
<dbReference type="SMART" id="SM00827">
    <property type="entry name" value="PKS_AT"/>
    <property type="match status" value="2"/>
</dbReference>
<dbReference type="InterPro" id="IPR050091">
    <property type="entry name" value="PKS_NRPS_Biosynth_Enz"/>
</dbReference>
<comment type="cofactor">
    <cofactor evidence="1">
        <name>pantetheine 4'-phosphate</name>
        <dbReference type="ChEBI" id="CHEBI:47942"/>
    </cofactor>
</comment>
<dbReference type="Pfam" id="PF16197">
    <property type="entry name" value="KAsynt_C_assoc"/>
    <property type="match status" value="2"/>
</dbReference>
<dbReference type="Pfam" id="PF08659">
    <property type="entry name" value="KR"/>
    <property type="match status" value="2"/>
</dbReference>
<evidence type="ECO:0000256" key="2">
    <source>
        <dbReference type="ARBA" id="ARBA00022450"/>
    </source>
</evidence>
<feature type="domain" description="Ketosynthase family 3 (KS3)" evidence="10">
    <location>
        <begin position="1559"/>
        <end position="1984"/>
    </location>
</feature>
<feature type="domain" description="Carrier" evidence="9">
    <location>
        <begin position="1465"/>
        <end position="1540"/>
    </location>
</feature>
<dbReference type="Pfam" id="PF08990">
    <property type="entry name" value="Docking"/>
    <property type="match status" value="1"/>
</dbReference>
<dbReference type="InterPro" id="IPR014043">
    <property type="entry name" value="Acyl_transferase_dom"/>
</dbReference>
<dbReference type="InterPro" id="IPR016036">
    <property type="entry name" value="Malonyl_transacylase_ACP-bd"/>
</dbReference>
<dbReference type="InterPro" id="IPR016039">
    <property type="entry name" value="Thiolase-like"/>
</dbReference>
<dbReference type="InterPro" id="IPR013968">
    <property type="entry name" value="PKS_KR"/>
</dbReference>
<dbReference type="InterPro" id="IPR057326">
    <property type="entry name" value="KR_dom"/>
</dbReference>
<keyword evidence="2" id="KW-0596">Phosphopantetheine</keyword>
<dbReference type="PANTHER" id="PTHR43775:SF51">
    <property type="entry name" value="INACTIVE PHENOLPHTHIOCEROL SYNTHESIS POLYKETIDE SYNTHASE TYPE I PKS1-RELATED"/>
    <property type="match status" value="1"/>
</dbReference>
<dbReference type="GO" id="GO:0004315">
    <property type="term" value="F:3-oxoacyl-[acyl-carrier-protein] synthase activity"/>
    <property type="evidence" value="ECO:0007669"/>
    <property type="project" value="InterPro"/>
</dbReference>
<dbReference type="SMART" id="SM00823">
    <property type="entry name" value="PKS_PP"/>
    <property type="match status" value="2"/>
</dbReference>
<dbReference type="SMART" id="SM01294">
    <property type="entry name" value="PKS_PP_betabranch"/>
    <property type="match status" value="2"/>
</dbReference>
<dbReference type="Gene3D" id="3.40.47.10">
    <property type="match status" value="2"/>
</dbReference>
<keyword evidence="5" id="KW-0045">Antibiotic biosynthesis</keyword>
<dbReference type="GO" id="GO:0006633">
    <property type="term" value="P:fatty acid biosynthetic process"/>
    <property type="evidence" value="ECO:0007669"/>
    <property type="project" value="InterPro"/>
</dbReference>
<dbReference type="SUPFAM" id="SSF52151">
    <property type="entry name" value="FabD/lysophospholipase-like"/>
    <property type="match status" value="2"/>
</dbReference>
<organism evidence="11 12">
    <name type="scientific">Micromonospora haikouensis</name>
    <dbReference type="NCBI Taxonomy" id="686309"/>
    <lineage>
        <taxon>Bacteria</taxon>
        <taxon>Bacillati</taxon>
        <taxon>Actinomycetota</taxon>
        <taxon>Actinomycetes</taxon>
        <taxon>Micromonosporales</taxon>
        <taxon>Micromonosporaceae</taxon>
        <taxon>Micromonospora</taxon>
    </lineage>
</organism>
<proteinExistence type="predicted"/>
<dbReference type="InterPro" id="IPR015083">
    <property type="entry name" value="NorB/c/GfsB-D-like_docking"/>
</dbReference>
<evidence type="ECO:0000256" key="4">
    <source>
        <dbReference type="ARBA" id="ARBA00022679"/>
    </source>
</evidence>
<protein>
    <submittedName>
        <fullName evidence="11">Acyl transferase domain-containing protein</fullName>
    </submittedName>
</protein>
<dbReference type="SMART" id="SM00825">
    <property type="entry name" value="PKS_KS"/>
    <property type="match status" value="2"/>
</dbReference>
<dbReference type="PANTHER" id="PTHR43775">
    <property type="entry name" value="FATTY ACID SYNTHASE"/>
    <property type="match status" value="1"/>
</dbReference>
<dbReference type="InterPro" id="IPR014031">
    <property type="entry name" value="Ketoacyl_synth_C"/>
</dbReference>
<dbReference type="SUPFAM" id="SSF47336">
    <property type="entry name" value="ACP-like"/>
    <property type="match status" value="2"/>
</dbReference>
<keyword evidence="7" id="KW-0012">Acyltransferase</keyword>
<dbReference type="Gene3D" id="1.10.1200.10">
    <property type="entry name" value="ACP-like"/>
    <property type="match status" value="2"/>
</dbReference>
<dbReference type="Gene3D" id="3.40.366.10">
    <property type="entry name" value="Malonyl-Coenzyme A Acyl Carrier Protein, domain 2"/>
    <property type="match status" value="2"/>
</dbReference>
<feature type="domain" description="Carrier" evidence="9">
    <location>
        <begin position="3019"/>
        <end position="3094"/>
    </location>
</feature>
<evidence type="ECO:0000259" key="10">
    <source>
        <dbReference type="PROSITE" id="PS52004"/>
    </source>
</evidence>
<dbReference type="Pfam" id="PF00550">
    <property type="entry name" value="PP-binding"/>
    <property type="match status" value="2"/>
</dbReference>
<dbReference type="Gene3D" id="6.10.140.1830">
    <property type="match status" value="1"/>
</dbReference>
<dbReference type="InterPro" id="IPR006162">
    <property type="entry name" value="Ppantetheine_attach_site"/>
</dbReference>
<dbReference type="FunFam" id="3.40.366.10:FF:000002">
    <property type="entry name" value="Probable polyketide synthase 2"/>
    <property type="match status" value="2"/>
</dbReference>
<dbReference type="Pfam" id="PF18369">
    <property type="entry name" value="PKS_DE"/>
    <property type="match status" value="1"/>
</dbReference>
<dbReference type="SUPFAM" id="SSF51735">
    <property type="entry name" value="NAD(P)-binding Rossmann-fold domains"/>
    <property type="match status" value="4"/>
</dbReference>
<dbReference type="InterPro" id="IPR009081">
    <property type="entry name" value="PP-bd_ACP"/>
</dbReference>
<dbReference type="Proteomes" id="UP000199375">
    <property type="component" value="Unassembled WGS sequence"/>
</dbReference>
<dbReference type="SUPFAM" id="SSF101173">
    <property type="entry name" value="Docking domain B of the erythromycin polyketide synthase (DEBS)"/>
    <property type="match status" value="1"/>
</dbReference>
<dbReference type="InterPro" id="IPR001227">
    <property type="entry name" value="Ac_transferase_dom_sf"/>
</dbReference>
<dbReference type="EMBL" id="FMCW01000020">
    <property type="protein sequence ID" value="SCF02136.1"/>
    <property type="molecule type" value="Genomic_DNA"/>
</dbReference>
<evidence type="ECO:0000256" key="6">
    <source>
        <dbReference type="ARBA" id="ARBA00023268"/>
    </source>
</evidence>
<dbReference type="FunFam" id="1.10.1200.10:FF:000007">
    <property type="entry name" value="Probable polyketide synthase pks17"/>
    <property type="match status" value="2"/>
</dbReference>
<keyword evidence="4 11" id="KW-0808">Transferase</keyword>
<gene>
    <name evidence="11" type="ORF">GA0070558_12086</name>
</gene>
<evidence type="ECO:0000259" key="9">
    <source>
        <dbReference type="PROSITE" id="PS50075"/>
    </source>
</evidence>
<dbReference type="SMART" id="SM00822">
    <property type="entry name" value="PKS_KR"/>
    <property type="match status" value="2"/>
</dbReference>
<dbReference type="PROSITE" id="PS00012">
    <property type="entry name" value="PHOSPHOPANTETHEINE"/>
    <property type="match status" value="2"/>
</dbReference>
<dbReference type="PROSITE" id="PS00606">
    <property type="entry name" value="KS3_1"/>
    <property type="match status" value="2"/>
</dbReference>
<accession>A0A1C4X106</accession>
<dbReference type="GO" id="GO:0033068">
    <property type="term" value="P:macrolide biosynthetic process"/>
    <property type="evidence" value="ECO:0007669"/>
    <property type="project" value="UniProtKB-ARBA"/>
</dbReference>
<feature type="domain" description="Ketosynthase family 3 (KS3)" evidence="10">
    <location>
        <begin position="33"/>
        <end position="459"/>
    </location>
</feature>
<dbReference type="InterPro" id="IPR020806">
    <property type="entry name" value="PKS_PP-bd"/>
</dbReference>
<feature type="region of interest" description="Disordered" evidence="8">
    <location>
        <begin position="1130"/>
        <end position="1178"/>
    </location>
</feature>
<dbReference type="InterPro" id="IPR016035">
    <property type="entry name" value="Acyl_Trfase/lysoPLipase"/>
</dbReference>
<evidence type="ECO:0000313" key="11">
    <source>
        <dbReference type="EMBL" id="SCF02136.1"/>
    </source>
</evidence>
<dbReference type="CDD" id="cd08952">
    <property type="entry name" value="KR_1_SDR_x"/>
    <property type="match status" value="2"/>
</dbReference>
<dbReference type="InterPro" id="IPR014030">
    <property type="entry name" value="Ketoacyl_synth_N"/>
</dbReference>
<keyword evidence="3" id="KW-0597">Phosphoprotein</keyword>
<dbReference type="NCBIfam" id="NF045894">
    <property type="entry name" value="PKS_plus_SDR"/>
    <property type="match status" value="1"/>
</dbReference>
<dbReference type="GO" id="GO:0031177">
    <property type="term" value="F:phosphopantetheine binding"/>
    <property type="evidence" value="ECO:0007669"/>
    <property type="project" value="InterPro"/>
</dbReference>
<dbReference type="SUPFAM" id="SSF53901">
    <property type="entry name" value="Thiolase-like"/>
    <property type="match status" value="2"/>
</dbReference>
<dbReference type="GO" id="GO:0004312">
    <property type="term" value="F:fatty acid synthase activity"/>
    <property type="evidence" value="ECO:0007669"/>
    <property type="project" value="TreeGrafter"/>
</dbReference>
<evidence type="ECO:0000256" key="5">
    <source>
        <dbReference type="ARBA" id="ARBA00023194"/>
    </source>
</evidence>
<dbReference type="Pfam" id="PF00698">
    <property type="entry name" value="Acyl_transf_1"/>
    <property type="match status" value="2"/>
</dbReference>
<dbReference type="InterPro" id="IPR018201">
    <property type="entry name" value="Ketoacyl_synth_AS"/>
</dbReference>
<dbReference type="Gene3D" id="3.40.50.720">
    <property type="entry name" value="NAD(P)-binding Rossmann-like Domain"/>
    <property type="match status" value="2"/>
</dbReference>
<dbReference type="InterPro" id="IPR036736">
    <property type="entry name" value="ACP-like_sf"/>
</dbReference>
<dbReference type="InterPro" id="IPR036291">
    <property type="entry name" value="NAD(P)-bd_dom_sf"/>
</dbReference>
<evidence type="ECO:0000256" key="1">
    <source>
        <dbReference type="ARBA" id="ARBA00001957"/>
    </source>
</evidence>
<evidence type="ECO:0000256" key="8">
    <source>
        <dbReference type="SAM" id="MobiDB-lite"/>
    </source>
</evidence>
<evidence type="ECO:0000313" key="12">
    <source>
        <dbReference type="Proteomes" id="UP000199375"/>
    </source>
</evidence>
<name>A0A1C4X106_9ACTN</name>
<dbReference type="Gene3D" id="3.30.70.3290">
    <property type="match status" value="2"/>
</dbReference>
<dbReference type="InterPro" id="IPR020841">
    <property type="entry name" value="PKS_Beta-ketoAc_synthase_dom"/>
</dbReference>